<keyword evidence="6" id="KW-0735">Signal-anchor</keyword>
<evidence type="ECO:0000313" key="11">
    <source>
        <dbReference type="WBParaSite" id="PSU_v2.g19128.t1"/>
    </source>
</evidence>
<keyword evidence="9" id="KW-0472">Membrane</keyword>
<accession>A0A914YIJ8</accession>
<evidence type="ECO:0000256" key="2">
    <source>
        <dbReference type="ARBA" id="ARBA00008661"/>
    </source>
</evidence>
<keyword evidence="7" id="KW-1133">Transmembrane helix</keyword>
<keyword evidence="5" id="KW-0812">Transmembrane</keyword>
<comment type="subcellular location">
    <subcellularLocation>
        <location evidence="1">Golgi apparatus membrane</location>
        <topology evidence="1">Single-pass type II membrane protein</topology>
    </subcellularLocation>
</comment>
<sequence>MIDIPGLLKILELFQPFKNAILGRVYSNAQIVRNPMSKWYLSKAEFPAHSLGIYCQGMAYSFSFNLLSKMYENLHKVQYLWMDDWYVTHALLFQSQAIYFDLQNHYISTDTIEGYQKVVEKKEQRKKLLFGHFRPKSRFV</sequence>
<dbReference type="Proteomes" id="UP000887577">
    <property type="component" value="Unplaced"/>
</dbReference>
<name>A0A914YIJ8_9BILA</name>
<dbReference type="InterPro" id="IPR002659">
    <property type="entry name" value="Glyco_trans_31"/>
</dbReference>
<evidence type="ECO:0000256" key="6">
    <source>
        <dbReference type="ARBA" id="ARBA00022968"/>
    </source>
</evidence>
<organism evidence="10 11">
    <name type="scientific">Panagrolaimus superbus</name>
    <dbReference type="NCBI Taxonomy" id="310955"/>
    <lineage>
        <taxon>Eukaryota</taxon>
        <taxon>Metazoa</taxon>
        <taxon>Ecdysozoa</taxon>
        <taxon>Nematoda</taxon>
        <taxon>Chromadorea</taxon>
        <taxon>Rhabditida</taxon>
        <taxon>Tylenchina</taxon>
        <taxon>Panagrolaimomorpha</taxon>
        <taxon>Panagrolaimoidea</taxon>
        <taxon>Panagrolaimidae</taxon>
        <taxon>Panagrolaimus</taxon>
    </lineage>
</organism>
<comment type="similarity">
    <text evidence="2">Belongs to the glycosyltransferase 31 family.</text>
</comment>
<keyword evidence="8" id="KW-0333">Golgi apparatus</keyword>
<keyword evidence="3" id="KW-0328">Glycosyltransferase</keyword>
<dbReference type="GO" id="GO:0000139">
    <property type="term" value="C:Golgi membrane"/>
    <property type="evidence" value="ECO:0007669"/>
    <property type="project" value="UniProtKB-SubCell"/>
</dbReference>
<evidence type="ECO:0000256" key="5">
    <source>
        <dbReference type="ARBA" id="ARBA00022692"/>
    </source>
</evidence>
<dbReference type="WBParaSite" id="PSU_v2.g19128.t1">
    <property type="protein sequence ID" value="PSU_v2.g19128.t1"/>
    <property type="gene ID" value="PSU_v2.g19128"/>
</dbReference>
<evidence type="ECO:0000256" key="1">
    <source>
        <dbReference type="ARBA" id="ARBA00004323"/>
    </source>
</evidence>
<evidence type="ECO:0000256" key="7">
    <source>
        <dbReference type="ARBA" id="ARBA00022989"/>
    </source>
</evidence>
<keyword evidence="10" id="KW-1185">Reference proteome</keyword>
<keyword evidence="4" id="KW-0808">Transferase</keyword>
<evidence type="ECO:0000256" key="9">
    <source>
        <dbReference type="ARBA" id="ARBA00023136"/>
    </source>
</evidence>
<evidence type="ECO:0000256" key="8">
    <source>
        <dbReference type="ARBA" id="ARBA00023034"/>
    </source>
</evidence>
<evidence type="ECO:0000313" key="10">
    <source>
        <dbReference type="Proteomes" id="UP000887577"/>
    </source>
</evidence>
<evidence type="ECO:0000256" key="4">
    <source>
        <dbReference type="ARBA" id="ARBA00022679"/>
    </source>
</evidence>
<evidence type="ECO:0000256" key="3">
    <source>
        <dbReference type="ARBA" id="ARBA00022676"/>
    </source>
</evidence>
<protein>
    <submittedName>
        <fullName evidence="11">Hexosyltransferase</fullName>
    </submittedName>
</protein>
<dbReference type="Pfam" id="PF01762">
    <property type="entry name" value="Galactosyl_T"/>
    <property type="match status" value="1"/>
</dbReference>
<dbReference type="GO" id="GO:0016758">
    <property type="term" value="F:hexosyltransferase activity"/>
    <property type="evidence" value="ECO:0007669"/>
    <property type="project" value="InterPro"/>
</dbReference>
<proteinExistence type="inferred from homology"/>
<dbReference type="AlphaFoldDB" id="A0A914YIJ8"/>
<reference evidence="11" key="1">
    <citation type="submission" date="2022-11" db="UniProtKB">
        <authorList>
            <consortium name="WormBaseParasite"/>
        </authorList>
    </citation>
    <scope>IDENTIFICATION</scope>
</reference>